<dbReference type="Pfam" id="PF07715">
    <property type="entry name" value="Plug"/>
    <property type="match status" value="1"/>
</dbReference>
<keyword evidence="6 7" id="KW-0998">Cell outer membrane</keyword>
<dbReference type="Gene3D" id="2.170.130.10">
    <property type="entry name" value="TonB-dependent receptor, plug domain"/>
    <property type="match status" value="1"/>
</dbReference>
<evidence type="ECO:0000256" key="3">
    <source>
        <dbReference type="ARBA" id="ARBA00022452"/>
    </source>
</evidence>
<sequence>MKLKKLFIKQISFICFFILTAFGALAQGTITGVVSDEDSQPLPGVNIIVKGTSNGVSTNFDGEYSISNVASTDVLVFSYLGYKTAEVTVGNQTNINLTLNVDSEQLDDVVVIGYGSSSKQDLTSAVTSVSAKDFEKQPLIRAEDALQGRAAGVQVLKNSGAPGADIKVRVRGLTSINGNNDPLLVVDGIIGGNLASINTDDIKTFDILKDASATAIYGSRAANGVILITTKQGQEGPAKININYFTSFSTVPNKINLITPQQFADYVNEGISDPADFISVTGNGVDYQDIFFQTAMLNNLQVSASGKKGDISYFISGNYVDQEGIVFNTDYNRLSLRSNLKANLTDKFTVGLNLFASREKAFNLMSGGTSTDQRGGVTGILNFDPTLPLRDVDGNFTKSSIYGSGLVNPYAVQFERYGDLIDNRFNANLNLSYDINDKLNFTILAGAAVSNRANEVYQGIPAGTNDQEPPSAFFSSNNFGSYQLSNILSWSKEFDKNTFKLTGVYEIQGQENRARGFGAAQYSIAGIQDGFNFLELANALSVNANYTPSTLQSYLGRVQYDFDKRFYVTGAVRIDETSRFRSGNRTGVFPSGSVAYKLKPNSNTKIRLGYGETGNQDIAPFSTYQRFLTGFNAPLSGTSLATGIALSGPVDENLTWETTKQINVGVDFGLLNDKINVSLDWYQKNTTDLLVLLPQPLALGGGTLLTNSGEIKNSGIDVSISSAILDKGDFKWNANFNFSYVKNEVVNLGGLENVFQTTAPFGNATNAFIIEEGQPVGNFYGATFLGAWQTGEDPNQVAGSAKYALDSDGNVTQGVIGNGIPTTTWGLNQTFAYKNFDLNVLLRGVHDFDVLNVTRAAISLEGSSTNVPTSVEFLNRWTPQNQTNIPASGTNIFNSTRYVEDGSFIRLSNITLGYNLEGVANVFDSVRLYLSAQNLFTITDYSGYDPEVSSTVGPTSGSGNSDTRPSVDQGGYPNPRTFTFGLNLVF</sequence>
<feature type="domain" description="TonB-dependent receptor plug" evidence="10">
    <location>
        <begin position="119"/>
        <end position="225"/>
    </location>
</feature>
<dbReference type="RefSeq" id="WP_395436797.1">
    <property type="nucleotide sequence ID" value="NZ_JBAWKC010000001.1"/>
</dbReference>
<dbReference type="SUPFAM" id="SSF49464">
    <property type="entry name" value="Carboxypeptidase regulatory domain-like"/>
    <property type="match status" value="1"/>
</dbReference>
<accession>A0ABW7ML04</accession>
<dbReference type="InterPro" id="IPR037066">
    <property type="entry name" value="Plug_dom_sf"/>
</dbReference>
<keyword evidence="12" id="KW-1185">Reference proteome</keyword>
<evidence type="ECO:0000313" key="11">
    <source>
        <dbReference type="EMBL" id="MFH6767500.1"/>
    </source>
</evidence>
<evidence type="ECO:0000256" key="2">
    <source>
        <dbReference type="ARBA" id="ARBA00022448"/>
    </source>
</evidence>
<dbReference type="InterPro" id="IPR023996">
    <property type="entry name" value="TonB-dep_OMP_SusC/RagA"/>
</dbReference>
<dbReference type="Gene3D" id="2.40.170.20">
    <property type="entry name" value="TonB-dependent receptor, beta-barrel domain"/>
    <property type="match status" value="1"/>
</dbReference>
<dbReference type="InterPro" id="IPR023997">
    <property type="entry name" value="TonB-dep_OMP_SusC/RagA_CS"/>
</dbReference>
<feature type="region of interest" description="Disordered" evidence="8">
    <location>
        <begin position="948"/>
        <end position="974"/>
    </location>
</feature>
<dbReference type="Proteomes" id="UP001610104">
    <property type="component" value="Unassembled WGS sequence"/>
</dbReference>
<dbReference type="NCBIfam" id="TIGR04056">
    <property type="entry name" value="OMP_RagA_SusC"/>
    <property type="match status" value="1"/>
</dbReference>
<keyword evidence="2 7" id="KW-0813">Transport</keyword>
<evidence type="ECO:0000313" key="12">
    <source>
        <dbReference type="Proteomes" id="UP001610104"/>
    </source>
</evidence>
<comment type="similarity">
    <text evidence="7">Belongs to the TonB-dependent receptor family.</text>
</comment>
<keyword evidence="5 7" id="KW-0472">Membrane</keyword>
<evidence type="ECO:0000256" key="8">
    <source>
        <dbReference type="SAM" id="MobiDB-lite"/>
    </source>
</evidence>
<evidence type="ECO:0000256" key="9">
    <source>
        <dbReference type="SAM" id="SignalP"/>
    </source>
</evidence>
<feature type="chain" id="PRO_5047385068" evidence="9">
    <location>
        <begin position="27"/>
        <end position="986"/>
    </location>
</feature>
<feature type="signal peptide" evidence="9">
    <location>
        <begin position="1"/>
        <end position="26"/>
    </location>
</feature>
<dbReference type="InterPro" id="IPR012910">
    <property type="entry name" value="Plug_dom"/>
</dbReference>
<keyword evidence="4 7" id="KW-0812">Transmembrane</keyword>
<evidence type="ECO:0000256" key="4">
    <source>
        <dbReference type="ARBA" id="ARBA00022692"/>
    </source>
</evidence>
<proteinExistence type="inferred from homology"/>
<keyword evidence="11" id="KW-0675">Receptor</keyword>
<dbReference type="SUPFAM" id="SSF56935">
    <property type="entry name" value="Porins"/>
    <property type="match status" value="1"/>
</dbReference>
<name>A0ABW7ML04_9FLAO</name>
<dbReference type="InterPro" id="IPR039426">
    <property type="entry name" value="TonB-dep_rcpt-like"/>
</dbReference>
<dbReference type="PROSITE" id="PS52016">
    <property type="entry name" value="TONB_DEPENDENT_REC_3"/>
    <property type="match status" value="1"/>
</dbReference>
<reference evidence="11 12" key="1">
    <citation type="submission" date="2024-02" db="EMBL/GenBank/DDBJ databases">
        <title>A Gaetbulibacter species isolated from tidal flats and genomic insights of their niches.</title>
        <authorList>
            <person name="Ye Y."/>
        </authorList>
    </citation>
    <scope>NUCLEOTIDE SEQUENCE [LARGE SCALE GENOMIC DNA]</scope>
    <source>
        <strain evidence="11 12">KEM-8</strain>
    </source>
</reference>
<evidence type="ECO:0000259" key="10">
    <source>
        <dbReference type="Pfam" id="PF07715"/>
    </source>
</evidence>
<evidence type="ECO:0000256" key="6">
    <source>
        <dbReference type="ARBA" id="ARBA00023237"/>
    </source>
</evidence>
<keyword evidence="9" id="KW-0732">Signal</keyword>
<dbReference type="Gene3D" id="2.60.40.1120">
    <property type="entry name" value="Carboxypeptidase-like, regulatory domain"/>
    <property type="match status" value="1"/>
</dbReference>
<keyword evidence="3 7" id="KW-1134">Transmembrane beta strand</keyword>
<dbReference type="InterPro" id="IPR036942">
    <property type="entry name" value="Beta-barrel_TonB_sf"/>
</dbReference>
<dbReference type="Pfam" id="PF13715">
    <property type="entry name" value="CarbopepD_reg_2"/>
    <property type="match status" value="1"/>
</dbReference>
<evidence type="ECO:0000256" key="7">
    <source>
        <dbReference type="PROSITE-ProRule" id="PRU01360"/>
    </source>
</evidence>
<feature type="compositionally biased region" description="Low complexity" evidence="8">
    <location>
        <begin position="948"/>
        <end position="961"/>
    </location>
</feature>
<comment type="subcellular location">
    <subcellularLocation>
        <location evidence="1 7">Cell outer membrane</location>
        <topology evidence="1 7">Multi-pass membrane protein</topology>
    </subcellularLocation>
</comment>
<protein>
    <submittedName>
        <fullName evidence="11">TonB-dependent receptor</fullName>
    </submittedName>
</protein>
<gene>
    <name evidence="11" type="ORF">V8G56_02035</name>
</gene>
<dbReference type="InterPro" id="IPR008969">
    <property type="entry name" value="CarboxyPept-like_regulatory"/>
</dbReference>
<dbReference type="EMBL" id="JBAWKC010000001">
    <property type="protein sequence ID" value="MFH6767500.1"/>
    <property type="molecule type" value="Genomic_DNA"/>
</dbReference>
<organism evidence="11 12">
    <name type="scientific">Gaetbulibacter aquiaggeris</name>
    <dbReference type="NCBI Taxonomy" id="1735373"/>
    <lineage>
        <taxon>Bacteria</taxon>
        <taxon>Pseudomonadati</taxon>
        <taxon>Bacteroidota</taxon>
        <taxon>Flavobacteriia</taxon>
        <taxon>Flavobacteriales</taxon>
        <taxon>Flavobacteriaceae</taxon>
        <taxon>Gaetbulibacter</taxon>
    </lineage>
</organism>
<evidence type="ECO:0000256" key="5">
    <source>
        <dbReference type="ARBA" id="ARBA00023136"/>
    </source>
</evidence>
<comment type="caution">
    <text evidence="11">The sequence shown here is derived from an EMBL/GenBank/DDBJ whole genome shotgun (WGS) entry which is preliminary data.</text>
</comment>
<dbReference type="NCBIfam" id="TIGR04057">
    <property type="entry name" value="SusC_RagA_signa"/>
    <property type="match status" value="1"/>
</dbReference>
<evidence type="ECO:0000256" key="1">
    <source>
        <dbReference type="ARBA" id="ARBA00004571"/>
    </source>
</evidence>